<evidence type="ECO:0000313" key="3">
    <source>
        <dbReference type="WBParaSite" id="nRc.2.0.1.t44880-RA"/>
    </source>
</evidence>
<dbReference type="AlphaFoldDB" id="A0A915L527"/>
<evidence type="ECO:0000313" key="2">
    <source>
        <dbReference type="Proteomes" id="UP000887565"/>
    </source>
</evidence>
<accession>A0A915L527</accession>
<organism evidence="2 3">
    <name type="scientific">Romanomermis culicivorax</name>
    <name type="common">Nematode worm</name>
    <dbReference type="NCBI Taxonomy" id="13658"/>
    <lineage>
        <taxon>Eukaryota</taxon>
        <taxon>Metazoa</taxon>
        <taxon>Ecdysozoa</taxon>
        <taxon>Nematoda</taxon>
        <taxon>Enoplea</taxon>
        <taxon>Dorylaimia</taxon>
        <taxon>Mermithida</taxon>
        <taxon>Mermithoidea</taxon>
        <taxon>Mermithidae</taxon>
        <taxon>Romanomermis</taxon>
    </lineage>
</organism>
<dbReference type="WBParaSite" id="nRc.2.0.1.t44880-RA">
    <property type="protein sequence ID" value="nRc.2.0.1.t44880-RA"/>
    <property type="gene ID" value="nRc.2.0.1.g44880"/>
</dbReference>
<evidence type="ECO:0000256" key="1">
    <source>
        <dbReference type="SAM" id="Phobius"/>
    </source>
</evidence>
<name>A0A915L527_ROMCU</name>
<keyword evidence="1" id="KW-0472">Membrane</keyword>
<protein>
    <submittedName>
        <fullName evidence="3">Uncharacterized protein</fullName>
    </submittedName>
</protein>
<keyword evidence="1" id="KW-0812">Transmembrane</keyword>
<sequence length="264" mass="29353">MIEELRLQIKSVGFAGIKCGKAIALSIGVGLLAFQLLTYENGRRSVSERIKKKAKALGEKIDREIFNSDPGVIDLPTKEQVKQFVRDHSILVSGFAADRAKDADPLPEIIHASKESNIPVRKKSISKKSTDPAFPMIADRRKSRQVSKRTIRPPAVVGDVMPSRSRSQVVAYRKLIPSNSIVEDNSVTNLPINGRRSKMFTSSTGDLDKLENGVQMNNAVGERFDQFDAGGGGRSYQFSNRFYGDKETYNNQVEDEENYDGWVA</sequence>
<reference evidence="3" key="1">
    <citation type="submission" date="2022-11" db="UniProtKB">
        <authorList>
            <consortium name="WormBaseParasite"/>
        </authorList>
    </citation>
    <scope>IDENTIFICATION</scope>
</reference>
<proteinExistence type="predicted"/>
<dbReference type="Proteomes" id="UP000887565">
    <property type="component" value="Unplaced"/>
</dbReference>
<keyword evidence="2" id="KW-1185">Reference proteome</keyword>
<feature type="transmembrane region" description="Helical" evidence="1">
    <location>
        <begin position="12"/>
        <end position="37"/>
    </location>
</feature>
<keyword evidence="1" id="KW-1133">Transmembrane helix</keyword>